<dbReference type="Gene3D" id="3.20.20.120">
    <property type="entry name" value="Enolase-like C-terminal domain"/>
    <property type="match status" value="1"/>
</dbReference>
<dbReference type="InterPro" id="IPR029065">
    <property type="entry name" value="Enolase_C-like"/>
</dbReference>
<dbReference type="EMBL" id="QKYU01000007">
    <property type="protein sequence ID" value="PZW47147.1"/>
    <property type="molecule type" value="Genomic_DNA"/>
</dbReference>
<evidence type="ECO:0000313" key="3">
    <source>
        <dbReference type="EMBL" id="PZW47147.1"/>
    </source>
</evidence>
<dbReference type="InterPro" id="IPR013342">
    <property type="entry name" value="Mandelate_racemase_C"/>
</dbReference>
<reference evidence="3 4" key="1">
    <citation type="submission" date="2018-06" db="EMBL/GenBank/DDBJ databases">
        <title>Genomic Encyclopedia of Archaeal and Bacterial Type Strains, Phase II (KMG-II): from individual species to whole genera.</title>
        <authorList>
            <person name="Goeker M."/>
        </authorList>
    </citation>
    <scope>NUCLEOTIDE SEQUENCE [LARGE SCALE GENOMIC DNA]</scope>
    <source>
        <strain evidence="3 4">DSM 24525</strain>
    </source>
</reference>
<gene>
    <name evidence="3" type="ORF">C8P66_107185</name>
</gene>
<name>A0A2W7IK27_9PROT</name>
<dbReference type="GO" id="GO:0009063">
    <property type="term" value="P:amino acid catabolic process"/>
    <property type="evidence" value="ECO:0007669"/>
    <property type="project" value="InterPro"/>
</dbReference>
<sequence length="389" mass="42684">MKITRAQIYLTKIDGRTPLILRLWTDEGISGLGEAALAYGIGASGAAALIEEMLRKIVLGRRAFDIEAIWSDLYDHSFWAKGGGPIIFAAISAIETALWDIKGKALGVPVYELLGGRYRQEVRCYANGWSFRASTPDELARAAETALAAGYDALKFYPLATPIGNHPNGIFAHISRREFDRDFERLAVARVRAVRDAVGPDVDLMVDMSAELTTDAIIRLGLKLEEFDLFFFEEPVDPFDPEAMKMVADRLSMPVAAGERLYTRYGFRRLFELRAAAIVQPDIGTVGGMMETKKIAAMAETYNMRVQPHLCAGPVATAAALQLDACIPNFLIQELYPFRVPEHFALVDAPLEPQVKNGRVAIPDRPGLGVELVEANIAPFLGAELALGD</sequence>
<evidence type="ECO:0000256" key="1">
    <source>
        <dbReference type="ARBA" id="ARBA00023239"/>
    </source>
</evidence>
<dbReference type="Pfam" id="PF13378">
    <property type="entry name" value="MR_MLE_C"/>
    <property type="match status" value="1"/>
</dbReference>
<dbReference type="Proteomes" id="UP000249688">
    <property type="component" value="Unassembled WGS sequence"/>
</dbReference>
<accession>A0A2W7IK27</accession>
<dbReference type="SUPFAM" id="SSF51604">
    <property type="entry name" value="Enolase C-terminal domain-like"/>
    <property type="match status" value="1"/>
</dbReference>
<feature type="domain" description="Mandelate racemase/muconate lactonizing enzyme C-terminal" evidence="2">
    <location>
        <begin position="136"/>
        <end position="254"/>
    </location>
</feature>
<dbReference type="InterPro" id="IPR034593">
    <property type="entry name" value="DgoD-like"/>
</dbReference>
<evidence type="ECO:0000313" key="4">
    <source>
        <dbReference type="Proteomes" id="UP000249688"/>
    </source>
</evidence>
<dbReference type="GO" id="GO:0016829">
    <property type="term" value="F:lyase activity"/>
    <property type="evidence" value="ECO:0007669"/>
    <property type="project" value="UniProtKB-KW"/>
</dbReference>
<dbReference type="InterPro" id="IPR029017">
    <property type="entry name" value="Enolase-like_N"/>
</dbReference>
<dbReference type="InterPro" id="IPR018110">
    <property type="entry name" value="Mandel_Rmase/mucon_lact_enz_CS"/>
</dbReference>
<dbReference type="PANTHER" id="PTHR48080">
    <property type="entry name" value="D-GALACTONATE DEHYDRATASE-RELATED"/>
    <property type="match status" value="1"/>
</dbReference>
<dbReference type="Gene3D" id="3.30.390.10">
    <property type="entry name" value="Enolase-like, N-terminal domain"/>
    <property type="match status" value="1"/>
</dbReference>
<keyword evidence="4" id="KW-1185">Reference proteome</keyword>
<proteinExistence type="predicted"/>
<dbReference type="SUPFAM" id="SSF54826">
    <property type="entry name" value="Enolase N-terminal domain-like"/>
    <property type="match status" value="1"/>
</dbReference>
<dbReference type="SMART" id="SM00922">
    <property type="entry name" value="MR_MLE"/>
    <property type="match status" value="1"/>
</dbReference>
<dbReference type="InterPro" id="IPR013341">
    <property type="entry name" value="Mandelate_racemase_N_dom"/>
</dbReference>
<dbReference type="PROSITE" id="PS00908">
    <property type="entry name" value="MR_MLE_1"/>
    <property type="match status" value="1"/>
</dbReference>
<dbReference type="PANTHER" id="PTHR48080:SF2">
    <property type="entry name" value="D-GALACTONATE DEHYDRATASE"/>
    <property type="match status" value="1"/>
</dbReference>
<dbReference type="InterPro" id="IPR036849">
    <property type="entry name" value="Enolase-like_C_sf"/>
</dbReference>
<keyword evidence="1" id="KW-0456">Lyase</keyword>
<organism evidence="3 4">
    <name type="scientific">Humitalea rosea</name>
    <dbReference type="NCBI Taxonomy" id="990373"/>
    <lineage>
        <taxon>Bacteria</taxon>
        <taxon>Pseudomonadati</taxon>
        <taxon>Pseudomonadota</taxon>
        <taxon>Alphaproteobacteria</taxon>
        <taxon>Acetobacterales</taxon>
        <taxon>Roseomonadaceae</taxon>
        <taxon>Humitalea</taxon>
    </lineage>
</organism>
<dbReference type="CDD" id="cd03316">
    <property type="entry name" value="MR_like"/>
    <property type="match status" value="1"/>
</dbReference>
<dbReference type="Pfam" id="PF02746">
    <property type="entry name" value="MR_MLE_N"/>
    <property type="match status" value="1"/>
</dbReference>
<dbReference type="GO" id="GO:0000287">
    <property type="term" value="F:magnesium ion binding"/>
    <property type="evidence" value="ECO:0007669"/>
    <property type="project" value="UniProtKB-ARBA"/>
</dbReference>
<dbReference type="RefSeq" id="WP_111397728.1">
    <property type="nucleotide sequence ID" value="NZ_QKYU01000007.1"/>
</dbReference>
<comment type="caution">
    <text evidence="3">The sequence shown here is derived from an EMBL/GenBank/DDBJ whole genome shotgun (WGS) entry which is preliminary data.</text>
</comment>
<dbReference type="AlphaFoldDB" id="A0A2W7IK27"/>
<dbReference type="OrthoDB" id="7511553at2"/>
<evidence type="ECO:0000259" key="2">
    <source>
        <dbReference type="SMART" id="SM00922"/>
    </source>
</evidence>
<protein>
    <submittedName>
        <fullName evidence="3">Galactonate dehydratase</fullName>
    </submittedName>
</protein>
<dbReference type="SFLD" id="SFLDG00179">
    <property type="entry name" value="mandelate_racemase"/>
    <property type="match status" value="1"/>
</dbReference>
<dbReference type="SFLD" id="SFLDS00001">
    <property type="entry name" value="Enolase"/>
    <property type="match status" value="1"/>
</dbReference>